<proteinExistence type="predicted"/>
<keyword evidence="2" id="KW-1185">Reference proteome</keyword>
<protein>
    <submittedName>
        <fullName evidence="1">Uncharacterized protein</fullName>
    </submittedName>
</protein>
<organism evidence="1 2">
    <name type="scientific">Aldrovandia affinis</name>
    <dbReference type="NCBI Taxonomy" id="143900"/>
    <lineage>
        <taxon>Eukaryota</taxon>
        <taxon>Metazoa</taxon>
        <taxon>Chordata</taxon>
        <taxon>Craniata</taxon>
        <taxon>Vertebrata</taxon>
        <taxon>Euteleostomi</taxon>
        <taxon>Actinopterygii</taxon>
        <taxon>Neopterygii</taxon>
        <taxon>Teleostei</taxon>
        <taxon>Notacanthiformes</taxon>
        <taxon>Halosauridae</taxon>
        <taxon>Aldrovandia</taxon>
    </lineage>
</organism>
<gene>
    <name evidence="1" type="ORF">AAFF_G00304630</name>
</gene>
<evidence type="ECO:0000313" key="2">
    <source>
        <dbReference type="Proteomes" id="UP001221898"/>
    </source>
</evidence>
<dbReference type="EMBL" id="JAINUG010000044">
    <property type="protein sequence ID" value="KAJ8406232.1"/>
    <property type="molecule type" value="Genomic_DNA"/>
</dbReference>
<name>A0AAD7SP17_9TELE</name>
<dbReference type="Proteomes" id="UP001221898">
    <property type="component" value="Unassembled WGS sequence"/>
</dbReference>
<dbReference type="AlphaFoldDB" id="A0AAD7SP17"/>
<evidence type="ECO:0000313" key="1">
    <source>
        <dbReference type="EMBL" id="KAJ8406232.1"/>
    </source>
</evidence>
<reference evidence="1" key="1">
    <citation type="journal article" date="2023" name="Science">
        <title>Genome structures resolve the early diversification of teleost fishes.</title>
        <authorList>
            <person name="Parey E."/>
            <person name="Louis A."/>
            <person name="Montfort J."/>
            <person name="Bouchez O."/>
            <person name="Roques C."/>
            <person name="Iampietro C."/>
            <person name="Lluch J."/>
            <person name="Castinel A."/>
            <person name="Donnadieu C."/>
            <person name="Desvignes T."/>
            <person name="Floi Bucao C."/>
            <person name="Jouanno E."/>
            <person name="Wen M."/>
            <person name="Mejri S."/>
            <person name="Dirks R."/>
            <person name="Jansen H."/>
            <person name="Henkel C."/>
            <person name="Chen W.J."/>
            <person name="Zahm M."/>
            <person name="Cabau C."/>
            <person name="Klopp C."/>
            <person name="Thompson A.W."/>
            <person name="Robinson-Rechavi M."/>
            <person name="Braasch I."/>
            <person name="Lecointre G."/>
            <person name="Bobe J."/>
            <person name="Postlethwait J.H."/>
            <person name="Berthelot C."/>
            <person name="Roest Crollius H."/>
            <person name="Guiguen Y."/>
        </authorList>
    </citation>
    <scope>NUCLEOTIDE SEQUENCE</scope>
    <source>
        <strain evidence="1">NC1722</strain>
    </source>
</reference>
<accession>A0AAD7SP17</accession>
<comment type="caution">
    <text evidence="1">The sequence shown here is derived from an EMBL/GenBank/DDBJ whole genome shotgun (WGS) entry which is preliminary data.</text>
</comment>
<sequence>MPVPRPHTAGTRFLSGSWNVLPRMHAVARPRSSLTLNKVNWMPEGRRGPFCNIAVALSVVCFSQLMRSDKKESNGEALAEEAIPALIAHAPEVARAFSSVQPTSLLKRAEA</sequence>